<keyword evidence="2" id="KW-0732">Signal</keyword>
<dbReference type="PROSITE" id="PS01186">
    <property type="entry name" value="EGF_2"/>
    <property type="match status" value="1"/>
</dbReference>
<sequence length="138" mass="16191">MKFLLIFCILTLFYIVNSFAIQYSECHQRFLKTKEQVCNGSGKCHIFFGCQCFDGFIGEKCEEKIERQNGCYLNKCFEGSECIEISPKQYYCECPENRFGSFCEFEDPCFDCIGKCYEIEEDIFECDELGKIDRNVSF</sequence>
<keyword evidence="1" id="KW-0245">EGF-like domain</keyword>
<dbReference type="PROSITE" id="PS00022">
    <property type="entry name" value="EGF_1"/>
    <property type="match status" value="2"/>
</dbReference>
<name>A0A914P9X4_9BILA</name>
<dbReference type="WBParaSite" id="PDA_v2.g12052.t1">
    <property type="protein sequence ID" value="PDA_v2.g12052.t1"/>
    <property type="gene ID" value="PDA_v2.g12052"/>
</dbReference>
<dbReference type="PROSITE" id="PS50026">
    <property type="entry name" value="EGF_3"/>
    <property type="match status" value="1"/>
</dbReference>
<dbReference type="SUPFAM" id="SSF57196">
    <property type="entry name" value="EGF/Laminin"/>
    <property type="match status" value="1"/>
</dbReference>
<dbReference type="Proteomes" id="UP000887578">
    <property type="component" value="Unplaced"/>
</dbReference>
<reference evidence="5" key="1">
    <citation type="submission" date="2022-11" db="UniProtKB">
        <authorList>
            <consortium name="WormBaseParasite"/>
        </authorList>
    </citation>
    <scope>IDENTIFICATION</scope>
</reference>
<dbReference type="InterPro" id="IPR000742">
    <property type="entry name" value="EGF"/>
</dbReference>
<evidence type="ECO:0000259" key="3">
    <source>
        <dbReference type="PROSITE" id="PS50026"/>
    </source>
</evidence>
<feature type="chain" id="PRO_5036711623" evidence="2">
    <location>
        <begin position="19"/>
        <end position="138"/>
    </location>
</feature>
<evidence type="ECO:0000256" key="2">
    <source>
        <dbReference type="SAM" id="SignalP"/>
    </source>
</evidence>
<dbReference type="Gene3D" id="2.10.25.10">
    <property type="entry name" value="Laminin"/>
    <property type="match status" value="1"/>
</dbReference>
<accession>A0A914P9X4</accession>
<dbReference type="SMART" id="SM00181">
    <property type="entry name" value="EGF"/>
    <property type="match status" value="2"/>
</dbReference>
<organism evidence="4 5">
    <name type="scientific">Panagrolaimus davidi</name>
    <dbReference type="NCBI Taxonomy" id="227884"/>
    <lineage>
        <taxon>Eukaryota</taxon>
        <taxon>Metazoa</taxon>
        <taxon>Ecdysozoa</taxon>
        <taxon>Nematoda</taxon>
        <taxon>Chromadorea</taxon>
        <taxon>Rhabditida</taxon>
        <taxon>Tylenchina</taxon>
        <taxon>Panagrolaimomorpha</taxon>
        <taxon>Panagrolaimoidea</taxon>
        <taxon>Panagrolaimidae</taxon>
        <taxon>Panagrolaimus</taxon>
    </lineage>
</organism>
<feature type="signal peptide" evidence="2">
    <location>
        <begin position="1"/>
        <end position="18"/>
    </location>
</feature>
<feature type="disulfide bond" evidence="1">
    <location>
        <begin position="94"/>
        <end position="103"/>
    </location>
</feature>
<proteinExistence type="predicted"/>
<feature type="domain" description="EGF-like" evidence="3">
    <location>
        <begin position="67"/>
        <end position="104"/>
    </location>
</feature>
<protein>
    <submittedName>
        <fullName evidence="5">EGF-like domain-containing protein</fullName>
    </submittedName>
</protein>
<keyword evidence="1" id="KW-1015">Disulfide bond</keyword>
<evidence type="ECO:0000313" key="5">
    <source>
        <dbReference type="WBParaSite" id="PDA_v2.g12052.t1"/>
    </source>
</evidence>
<comment type="caution">
    <text evidence="1">Lacks conserved residue(s) required for the propagation of feature annotation.</text>
</comment>
<evidence type="ECO:0000256" key="1">
    <source>
        <dbReference type="PROSITE-ProRule" id="PRU00076"/>
    </source>
</evidence>
<dbReference type="AlphaFoldDB" id="A0A914P9X4"/>
<keyword evidence="4" id="KW-1185">Reference proteome</keyword>
<evidence type="ECO:0000313" key="4">
    <source>
        <dbReference type="Proteomes" id="UP000887578"/>
    </source>
</evidence>